<dbReference type="InterPro" id="IPR036874">
    <property type="entry name" value="Carbonic_anhydrase_sf"/>
</dbReference>
<dbReference type="Pfam" id="PF00484">
    <property type="entry name" value="Pro_CA"/>
    <property type="match status" value="1"/>
</dbReference>
<dbReference type="OrthoDB" id="9797527at2"/>
<comment type="similarity">
    <text evidence="1">Belongs to the beta-class carbonic anhydrase family.</text>
</comment>
<feature type="binding site" evidence="4">
    <location>
        <position position="40"/>
    </location>
    <ligand>
        <name>Zn(2+)</name>
        <dbReference type="ChEBI" id="CHEBI:29105"/>
    </ligand>
</feature>
<evidence type="ECO:0000313" key="6">
    <source>
        <dbReference type="Proteomes" id="UP000294325"/>
    </source>
</evidence>
<name>A0A4P7C3J5_9GAMM</name>
<dbReference type="CDD" id="cd03379">
    <property type="entry name" value="beta_CA_cladeD"/>
    <property type="match status" value="1"/>
</dbReference>
<dbReference type="SUPFAM" id="SSF53056">
    <property type="entry name" value="beta-carbonic anhydrase, cab"/>
    <property type="match status" value="1"/>
</dbReference>
<accession>A0A4P7C3J5</accession>
<proteinExistence type="inferred from homology"/>
<dbReference type="AlphaFoldDB" id="A0A4P7C3J5"/>
<dbReference type="KEGG" id="nwr:E3U44_13215"/>
<dbReference type="PANTHER" id="PTHR43175:SF3">
    <property type="entry name" value="CARBON DISULFIDE HYDROLASE"/>
    <property type="match status" value="1"/>
</dbReference>
<evidence type="ECO:0000256" key="1">
    <source>
        <dbReference type="ARBA" id="ARBA00006217"/>
    </source>
</evidence>
<dbReference type="GO" id="GO:0008270">
    <property type="term" value="F:zinc ion binding"/>
    <property type="evidence" value="ECO:0007669"/>
    <property type="project" value="InterPro"/>
</dbReference>
<evidence type="ECO:0000256" key="3">
    <source>
        <dbReference type="ARBA" id="ARBA00022833"/>
    </source>
</evidence>
<protein>
    <submittedName>
        <fullName evidence="5">Carbonic anhydrase</fullName>
    </submittedName>
</protein>
<sequence>MSEILKEVLAANQAYRKNFGDKAHLPMPPGRHFAILTCMDARLDPAKYAGLAEGDAHVIRNAGGRASDDAIRSLVISYKLLGTREWFVIHHTDCGMETFTNEIMNDLLSSSLKTAALDGNGWHDTGPGPGSPEGKYINWLTIKDQAQSVLEDVKRIRQHPLVPADIPIYGYIYDVKTGKLMEIPEATAAGKVA</sequence>
<dbReference type="EMBL" id="CP038033">
    <property type="protein sequence ID" value="QBQ55362.1"/>
    <property type="molecule type" value="Genomic_DNA"/>
</dbReference>
<evidence type="ECO:0000313" key="5">
    <source>
        <dbReference type="EMBL" id="QBQ55362.1"/>
    </source>
</evidence>
<evidence type="ECO:0000256" key="4">
    <source>
        <dbReference type="PIRSR" id="PIRSR601765-1"/>
    </source>
</evidence>
<dbReference type="InterPro" id="IPR001765">
    <property type="entry name" value="Carbonic_anhydrase"/>
</dbReference>
<feature type="binding site" evidence="4">
    <location>
        <position position="38"/>
    </location>
    <ligand>
        <name>Zn(2+)</name>
        <dbReference type="ChEBI" id="CHEBI:29105"/>
    </ligand>
</feature>
<comment type="cofactor">
    <cofactor evidence="4">
        <name>Zn(2+)</name>
        <dbReference type="ChEBI" id="CHEBI:29105"/>
    </cofactor>
    <text evidence="4">Binds 1 zinc ion per subunit.</text>
</comment>
<dbReference type="RefSeq" id="WP_134358623.1">
    <property type="nucleotide sequence ID" value="NZ_CP038033.1"/>
</dbReference>
<gene>
    <name evidence="5" type="ORF">E3U44_13215</name>
</gene>
<dbReference type="PANTHER" id="PTHR43175">
    <property type="entry name" value="CARBONIC ANHYDRASE"/>
    <property type="match status" value="1"/>
</dbReference>
<dbReference type="Gene3D" id="3.40.1050.10">
    <property type="entry name" value="Carbonic anhydrase"/>
    <property type="match status" value="1"/>
</dbReference>
<evidence type="ECO:0000256" key="2">
    <source>
        <dbReference type="ARBA" id="ARBA00022723"/>
    </source>
</evidence>
<organism evidence="5 6">
    <name type="scientific">Nitrosococcus wardiae</name>
    <dbReference type="NCBI Taxonomy" id="1814290"/>
    <lineage>
        <taxon>Bacteria</taxon>
        <taxon>Pseudomonadati</taxon>
        <taxon>Pseudomonadota</taxon>
        <taxon>Gammaproteobacteria</taxon>
        <taxon>Chromatiales</taxon>
        <taxon>Chromatiaceae</taxon>
        <taxon>Nitrosococcus</taxon>
    </lineage>
</organism>
<keyword evidence="2 4" id="KW-0479">Metal-binding</keyword>
<keyword evidence="6" id="KW-1185">Reference proteome</keyword>
<dbReference type="SMART" id="SM00947">
    <property type="entry name" value="Pro_CA"/>
    <property type="match status" value="1"/>
</dbReference>
<reference evidence="5 6" key="1">
    <citation type="submission" date="2019-03" db="EMBL/GenBank/DDBJ databases">
        <title>The genome sequence of Nitrosococcus wardiae strain D1FHST reveals the archetypal metabolic capacity of ammonia-oxidizing Gammaproteobacteria.</title>
        <authorList>
            <person name="Wang L."/>
            <person name="Lim C.K."/>
            <person name="Hanson T.E."/>
            <person name="Dang H."/>
            <person name="Klotz M.G."/>
        </authorList>
    </citation>
    <scope>NUCLEOTIDE SEQUENCE [LARGE SCALE GENOMIC DNA]</scope>
    <source>
        <strain evidence="5 6">D1FHS</strain>
    </source>
</reference>
<dbReference type="GO" id="GO:0004089">
    <property type="term" value="F:carbonate dehydratase activity"/>
    <property type="evidence" value="ECO:0007669"/>
    <property type="project" value="InterPro"/>
</dbReference>
<dbReference type="Proteomes" id="UP000294325">
    <property type="component" value="Chromosome"/>
</dbReference>
<keyword evidence="3 4" id="KW-0862">Zinc</keyword>
<feature type="binding site" evidence="4">
    <location>
        <position position="94"/>
    </location>
    <ligand>
        <name>Zn(2+)</name>
        <dbReference type="ChEBI" id="CHEBI:29105"/>
    </ligand>
</feature>
<feature type="binding site" evidence="4">
    <location>
        <position position="91"/>
    </location>
    <ligand>
        <name>Zn(2+)</name>
        <dbReference type="ChEBI" id="CHEBI:29105"/>
    </ligand>
</feature>